<feature type="chain" id="PRO_5001569012" description="Protein kinase domain-containing protein" evidence="7">
    <location>
        <begin position="19"/>
        <end position="238"/>
    </location>
</feature>
<dbReference type="PROSITE" id="PS00107">
    <property type="entry name" value="PROTEIN_KINASE_ATP"/>
    <property type="match status" value="1"/>
</dbReference>
<dbReference type="GO" id="GO:0004674">
    <property type="term" value="F:protein serine/threonine kinase activity"/>
    <property type="evidence" value="ECO:0000318"/>
    <property type="project" value="GO_Central"/>
</dbReference>
<dbReference type="GO" id="GO:0007165">
    <property type="term" value="P:signal transduction"/>
    <property type="evidence" value="ECO:0000318"/>
    <property type="project" value="GO_Central"/>
</dbReference>
<dbReference type="InterPro" id="IPR011009">
    <property type="entry name" value="Kinase-like_dom_sf"/>
</dbReference>
<dbReference type="InterPro" id="IPR000719">
    <property type="entry name" value="Prot_kinase_dom"/>
</dbReference>
<dbReference type="STRING" id="71139.A0A059C8N9"/>
<dbReference type="AlphaFoldDB" id="A0A059C8N9"/>
<dbReference type="Gramene" id="KCW74732">
    <property type="protein sequence ID" value="KCW74732"/>
    <property type="gene ID" value="EUGRSUZ_E03457"/>
</dbReference>
<evidence type="ECO:0000256" key="1">
    <source>
        <dbReference type="ARBA" id="ARBA00022527"/>
    </source>
</evidence>
<keyword evidence="4" id="KW-0418">Kinase</keyword>
<dbReference type="GO" id="GO:0005524">
    <property type="term" value="F:ATP binding"/>
    <property type="evidence" value="ECO:0007669"/>
    <property type="project" value="UniProtKB-UniRule"/>
</dbReference>
<dbReference type="PROSITE" id="PS50011">
    <property type="entry name" value="PROTEIN_KINASE_DOM"/>
    <property type="match status" value="1"/>
</dbReference>
<dbReference type="InParanoid" id="A0A059C8N9"/>
<keyword evidence="7" id="KW-0732">Signal</keyword>
<evidence type="ECO:0000256" key="5">
    <source>
        <dbReference type="ARBA" id="ARBA00022840"/>
    </source>
</evidence>
<protein>
    <recommendedName>
        <fullName evidence="8">Protein kinase domain-containing protein</fullName>
    </recommendedName>
</protein>
<evidence type="ECO:0000256" key="4">
    <source>
        <dbReference type="ARBA" id="ARBA00022777"/>
    </source>
</evidence>
<dbReference type="Gene3D" id="3.30.200.20">
    <property type="entry name" value="Phosphorylase Kinase, domain 1"/>
    <property type="match status" value="1"/>
</dbReference>
<gene>
    <name evidence="9" type="ORF">EUGRSUZ_E03457</name>
</gene>
<dbReference type="InterPro" id="IPR001245">
    <property type="entry name" value="Ser-Thr/Tyr_kinase_cat_dom"/>
</dbReference>
<dbReference type="GO" id="GO:0006955">
    <property type="term" value="P:immune response"/>
    <property type="evidence" value="ECO:0000318"/>
    <property type="project" value="GO_Central"/>
</dbReference>
<evidence type="ECO:0000256" key="3">
    <source>
        <dbReference type="ARBA" id="ARBA00022741"/>
    </source>
</evidence>
<feature type="signal peptide" evidence="7">
    <location>
        <begin position="1"/>
        <end position="18"/>
    </location>
</feature>
<evidence type="ECO:0000259" key="8">
    <source>
        <dbReference type="PROSITE" id="PS50011"/>
    </source>
</evidence>
<dbReference type="InterPro" id="IPR017441">
    <property type="entry name" value="Protein_kinase_ATP_BS"/>
</dbReference>
<dbReference type="Pfam" id="PF07714">
    <property type="entry name" value="PK_Tyr_Ser-Thr"/>
    <property type="match status" value="2"/>
</dbReference>
<evidence type="ECO:0000256" key="2">
    <source>
        <dbReference type="ARBA" id="ARBA00022679"/>
    </source>
</evidence>
<keyword evidence="2" id="KW-0808">Transferase</keyword>
<evidence type="ECO:0000313" key="9">
    <source>
        <dbReference type="EMBL" id="KCW74732.1"/>
    </source>
</evidence>
<dbReference type="Gene3D" id="1.10.510.10">
    <property type="entry name" value="Transferase(Phosphotransferase) domain 1"/>
    <property type="match status" value="2"/>
</dbReference>
<feature type="domain" description="Protein kinase" evidence="8">
    <location>
        <begin position="65"/>
        <end position="238"/>
    </location>
</feature>
<keyword evidence="5 6" id="KW-0067">ATP-binding</keyword>
<accession>A0A059C8N9</accession>
<dbReference type="SUPFAM" id="SSF56112">
    <property type="entry name" value="Protein kinase-like (PK-like)"/>
    <property type="match status" value="1"/>
</dbReference>
<name>A0A059C8N9_EUCGR</name>
<dbReference type="GO" id="GO:0005886">
    <property type="term" value="C:plasma membrane"/>
    <property type="evidence" value="ECO:0000318"/>
    <property type="project" value="GO_Central"/>
</dbReference>
<dbReference type="OMA" id="YEENTPE"/>
<reference evidence="9" key="1">
    <citation type="submission" date="2013-07" db="EMBL/GenBank/DDBJ databases">
        <title>The genome of Eucalyptus grandis.</title>
        <authorList>
            <person name="Schmutz J."/>
            <person name="Hayes R."/>
            <person name="Myburg A."/>
            <person name="Tuskan G."/>
            <person name="Grattapaglia D."/>
            <person name="Rokhsar D.S."/>
        </authorList>
    </citation>
    <scope>NUCLEOTIDE SEQUENCE</scope>
    <source>
        <tissue evidence="9">Leaf extractions</tissue>
    </source>
</reference>
<dbReference type="PANTHER" id="PTHR27002:SF724">
    <property type="entry name" value="PROTEIN KINASE DOMAIN-CONTAINING PROTEIN"/>
    <property type="match status" value="1"/>
</dbReference>
<dbReference type="PANTHER" id="PTHR27002">
    <property type="entry name" value="RECEPTOR-LIKE SERINE/THREONINE-PROTEIN KINASE SD1-8"/>
    <property type="match status" value="1"/>
</dbReference>
<keyword evidence="1" id="KW-0723">Serine/threonine-protein kinase</keyword>
<dbReference type="EMBL" id="KK198757">
    <property type="protein sequence ID" value="KCW74732.1"/>
    <property type="molecule type" value="Genomic_DNA"/>
</dbReference>
<evidence type="ECO:0000256" key="6">
    <source>
        <dbReference type="PROSITE-ProRule" id="PRU10141"/>
    </source>
</evidence>
<sequence>MFFAVFVFVLCKWRANKTGTIEKLYQLSEDCARYEENTPEKSTELTQENAWQEHIDSILLATNKFSMTSKLGQGGFGSVYKGKLKDGKEVAVKRLSSTSAQGVEEFKNEIILISKLQHRNLVKLILVYECLSNKSLDTFLFDSRKKAELDWGKRFQIIQGIARGLLYLHRDSCCNFGLARMFEGTQVLVNTRKIVGTLGYMSPKYAMGGIFFERSDVYSFGVLLLEIVSGKKNTSLYD</sequence>
<proteinExistence type="predicted"/>
<feature type="binding site" evidence="6">
    <location>
        <position position="93"/>
    </location>
    <ligand>
        <name>ATP</name>
        <dbReference type="ChEBI" id="CHEBI:30616"/>
    </ligand>
</feature>
<evidence type="ECO:0000256" key="7">
    <source>
        <dbReference type="SAM" id="SignalP"/>
    </source>
</evidence>
<keyword evidence="3 6" id="KW-0547">Nucleotide-binding</keyword>
<organism evidence="9">
    <name type="scientific">Eucalyptus grandis</name>
    <name type="common">Flooded gum</name>
    <dbReference type="NCBI Taxonomy" id="71139"/>
    <lineage>
        <taxon>Eukaryota</taxon>
        <taxon>Viridiplantae</taxon>
        <taxon>Streptophyta</taxon>
        <taxon>Embryophyta</taxon>
        <taxon>Tracheophyta</taxon>
        <taxon>Spermatophyta</taxon>
        <taxon>Magnoliopsida</taxon>
        <taxon>eudicotyledons</taxon>
        <taxon>Gunneridae</taxon>
        <taxon>Pentapetalae</taxon>
        <taxon>rosids</taxon>
        <taxon>malvids</taxon>
        <taxon>Myrtales</taxon>
        <taxon>Myrtaceae</taxon>
        <taxon>Myrtoideae</taxon>
        <taxon>Eucalypteae</taxon>
        <taxon>Eucalyptus</taxon>
    </lineage>
</organism>